<dbReference type="PANTHER" id="PTHR46246:SF1">
    <property type="entry name" value="GUANOSINE-3',5'-BIS(DIPHOSPHATE) 3'-PYROPHOSPHOHYDROLASE MESH1"/>
    <property type="match status" value="1"/>
</dbReference>
<reference evidence="2 3" key="1">
    <citation type="submission" date="2021-06" db="EMBL/GenBank/DDBJ databases">
        <authorList>
            <person name="Grouzdev D.S."/>
            <person name="Koziaeva V."/>
        </authorList>
    </citation>
    <scope>NUCLEOTIDE SEQUENCE [LARGE SCALE GENOMIC DNA]</scope>
    <source>
        <strain evidence="2 3">22</strain>
    </source>
</reference>
<gene>
    <name evidence="2" type="ORF">KL771_13295</name>
</gene>
<evidence type="ECO:0000313" key="2">
    <source>
        <dbReference type="EMBL" id="MBT9290439.1"/>
    </source>
</evidence>
<dbReference type="Proteomes" id="UP000766595">
    <property type="component" value="Unassembled WGS sequence"/>
</dbReference>
<dbReference type="GO" id="GO:0008893">
    <property type="term" value="F:guanosine-3',5'-bis(diphosphate) 3'-diphosphatase activity"/>
    <property type="evidence" value="ECO:0007669"/>
    <property type="project" value="TreeGrafter"/>
</dbReference>
<protein>
    <submittedName>
        <fullName evidence="2">HD domain-containing protein</fullName>
    </submittedName>
</protein>
<keyword evidence="3" id="KW-1185">Reference proteome</keyword>
<organism evidence="2 3">
    <name type="scientific">Prosthecodimorpha staleyi</name>
    <dbReference type="NCBI Taxonomy" id="2840188"/>
    <lineage>
        <taxon>Bacteria</taxon>
        <taxon>Pseudomonadati</taxon>
        <taxon>Pseudomonadota</taxon>
        <taxon>Alphaproteobacteria</taxon>
        <taxon>Hyphomicrobiales</taxon>
        <taxon>Ancalomicrobiaceae</taxon>
        <taxon>Prosthecodimorpha</taxon>
    </lineage>
</organism>
<dbReference type="EMBL" id="JAHHZF010000006">
    <property type="protein sequence ID" value="MBT9290439.1"/>
    <property type="molecule type" value="Genomic_DNA"/>
</dbReference>
<dbReference type="Pfam" id="PF13328">
    <property type="entry name" value="HD_4"/>
    <property type="match status" value="1"/>
</dbReference>
<dbReference type="InterPro" id="IPR052194">
    <property type="entry name" value="MESH1"/>
</dbReference>
<dbReference type="Gene3D" id="1.10.3210.10">
    <property type="entry name" value="Hypothetical protein af1432"/>
    <property type="match status" value="1"/>
</dbReference>
<dbReference type="SUPFAM" id="SSF109604">
    <property type="entry name" value="HD-domain/PDEase-like"/>
    <property type="match status" value="1"/>
</dbReference>
<accession>A0A947D594</accession>
<dbReference type="RefSeq" id="WP_261969042.1">
    <property type="nucleotide sequence ID" value="NZ_JAHHZF010000006.1"/>
</dbReference>
<sequence>MSDDAVLITRAVHFAAVHHKDQQRKGIDRDPYMNHLAEVAAFVAAADAAPDAEVIAAAYLHDTVEDTVVTHADLIDGFGARVAGLVAEVTDDKSLPKAERKRLQIEHAATLSPEARLIKIADKISNVRSLVHSPPHDWAHERLVDYVAWARQVVERMRGTDARLEATFDRVAAEADRHFARPEPA</sequence>
<dbReference type="AlphaFoldDB" id="A0A947D594"/>
<name>A0A947D594_9HYPH</name>
<feature type="domain" description="HD/PDEase" evidence="1">
    <location>
        <begin position="28"/>
        <end position="136"/>
    </location>
</feature>
<dbReference type="SMART" id="SM00471">
    <property type="entry name" value="HDc"/>
    <property type="match status" value="1"/>
</dbReference>
<comment type="caution">
    <text evidence="2">The sequence shown here is derived from an EMBL/GenBank/DDBJ whole genome shotgun (WGS) entry which is preliminary data.</text>
</comment>
<evidence type="ECO:0000259" key="1">
    <source>
        <dbReference type="SMART" id="SM00471"/>
    </source>
</evidence>
<dbReference type="InterPro" id="IPR003607">
    <property type="entry name" value="HD/PDEase_dom"/>
</dbReference>
<proteinExistence type="predicted"/>
<evidence type="ECO:0000313" key="3">
    <source>
        <dbReference type="Proteomes" id="UP000766595"/>
    </source>
</evidence>
<dbReference type="PANTHER" id="PTHR46246">
    <property type="entry name" value="GUANOSINE-3',5'-BIS(DIPHOSPHATE) 3'-PYROPHOSPHOHYDROLASE MESH1"/>
    <property type="match status" value="1"/>
</dbReference>